<comment type="caution">
    <text evidence="2">The sequence shown here is derived from an EMBL/GenBank/DDBJ whole genome shotgun (WGS) entry which is preliminary data.</text>
</comment>
<accession>A0A3D8I9J8</accession>
<evidence type="ECO:0000256" key="1">
    <source>
        <dbReference type="SAM" id="SignalP"/>
    </source>
</evidence>
<organism evidence="2 3">
    <name type="scientific">Helicobacter didelphidarum</name>
    <dbReference type="NCBI Taxonomy" id="2040648"/>
    <lineage>
        <taxon>Bacteria</taxon>
        <taxon>Pseudomonadati</taxon>
        <taxon>Campylobacterota</taxon>
        <taxon>Epsilonproteobacteria</taxon>
        <taxon>Campylobacterales</taxon>
        <taxon>Helicobacteraceae</taxon>
        <taxon>Helicobacter</taxon>
    </lineage>
</organism>
<name>A0A3D8I9J8_9HELI</name>
<keyword evidence="3" id="KW-1185">Reference proteome</keyword>
<dbReference type="EMBL" id="NXLQ01000040">
    <property type="protein sequence ID" value="RDU61829.1"/>
    <property type="molecule type" value="Genomic_DNA"/>
</dbReference>
<reference evidence="2 3" key="1">
    <citation type="submission" date="2018-04" db="EMBL/GenBank/DDBJ databases">
        <title>Novel Campyloabacter and Helicobacter Species and Strains.</title>
        <authorList>
            <person name="Mannion A.J."/>
            <person name="Shen Z."/>
            <person name="Fox J.G."/>
        </authorList>
    </citation>
    <scope>NUCLEOTIDE SEQUENCE [LARGE SCALE GENOMIC DNA]</scope>
    <source>
        <strain evidence="2 3">MIT 17-337</strain>
    </source>
</reference>
<feature type="chain" id="PRO_5017735977" evidence="1">
    <location>
        <begin position="19"/>
        <end position="157"/>
    </location>
</feature>
<evidence type="ECO:0000313" key="2">
    <source>
        <dbReference type="EMBL" id="RDU61829.1"/>
    </source>
</evidence>
<dbReference type="AlphaFoldDB" id="A0A3D8I9J8"/>
<feature type="signal peptide" evidence="1">
    <location>
        <begin position="1"/>
        <end position="18"/>
    </location>
</feature>
<evidence type="ECO:0000313" key="3">
    <source>
        <dbReference type="Proteomes" id="UP000256379"/>
    </source>
</evidence>
<proteinExistence type="predicted"/>
<dbReference type="Proteomes" id="UP000256379">
    <property type="component" value="Unassembled WGS sequence"/>
</dbReference>
<keyword evidence="1" id="KW-0732">Signal</keyword>
<feature type="non-terminal residue" evidence="2">
    <location>
        <position position="157"/>
    </location>
</feature>
<gene>
    <name evidence="2" type="ORF">CQA53_09765</name>
</gene>
<protein>
    <submittedName>
        <fullName evidence="2">Uncharacterized protein</fullName>
    </submittedName>
</protein>
<sequence length="157" mass="19028">MKKLVLIISLIIVNILHATTLDEAKEITQKEIEKEIEQKYEWRFTESEDYTISYKFNNKEYIFVVKTWIVSKDDVYYKNYNCFNILDTKQLINGFCKIGKMNIVVKDNYFTISFDDMIPYHYPLSETYYYTFKLINGKFYLHQYSQENFDDEVLDKT</sequence>